<evidence type="ECO:0000256" key="1">
    <source>
        <dbReference type="ARBA" id="ARBA00012404"/>
    </source>
</evidence>
<dbReference type="PANTHER" id="PTHR38041:SF1">
    <property type="entry name" value="CHORISMATE MUTASE"/>
    <property type="match status" value="1"/>
</dbReference>
<dbReference type="AlphaFoldDB" id="A0A2I7N6N6"/>
<keyword evidence="6" id="KW-1185">Reference proteome</keyword>
<dbReference type="SMART" id="SM00830">
    <property type="entry name" value="CM_2"/>
    <property type="match status" value="1"/>
</dbReference>
<dbReference type="Pfam" id="PF01817">
    <property type="entry name" value="CM_2"/>
    <property type="match status" value="1"/>
</dbReference>
<feature type="domain" description="Chorismate mutase" evidence="4">
    <location>
        <begin position="1"/>
        <end position="88"/>
    </location>
</feature>
<evidence type="ECO:0000259" key="4">
    <source>
        <dbReference type="PROSITE" id="PS51168"/>
    </source>
</evidence>
<evidence type="ECO:0000313" key="5">
    <source>
        <dbReference type="EMBL" id="AUR52114.1"/>
    </source>
</evidence>
<reference evidence="6" key="1">
    <citation type="submission" date="2017-11" db="EMBL/GenBank/DDBJ databases">
        <authorList>
            <person name="Chan K.G."/>
            <person name="Lee L.S."/>
        </authorList>
    </citation>
    <scope>NUCLEOTIDE SEQUENCE [LARGE SCALE GENOMIC DNA]</scope>
    <source>
        <strain evidence="6">DSM 100970</strain>
    </source>
</reference>
<evidence type="ECO:0000256" key="2">
    <source>
        <dbReference type="ARBA" id="ARBA00023235"/>
    </source>
</evidence>
<dbReference type="InterPro" id="IPR002701">
    <property type="entry name" value="CM_II_prokaryot"/>
</dbReference>
<dbReference type="InterPro" id="IPR036979">
    <property type="entry name" value="CM_dom_sf"/>
</dbReference>
<dbReference type="GO" id="GO:0009697">
    <property type="term" value="P:salicylic acid biosynthetic process"/>
    <property type="evidence" value="ECO:0007669"/>
    <property type="project" value="TreeGrafter"/>
</dbReference>
<feature type="coiled-coil region" evidence="3">
    <location>
        <begin position="4"/>
        <end position="38"/>
    </location>
</feature>
<dbReference type="Proteomes" id="UP000236655">
    <property type="component" value="Chromosome"/>
</dbReference>
<name>A0A2I7N6N6_9NEIS</name>
<dbReference type="EC" id="5.4.99.5" evidence="1"/>
<dbReference type="Gene3D" id="1.20.59.10">
    <property type="entry name" value="Chorismate mutase"/>
    <property type="match status" value="1"/>
</dbReference>
<sequence>MNEIERLRLQISKVDKDIIELIAKRQDLAKKIGEYKKKNNMQVYDHAREVLLREFHDSVSNEHKISATMIARIFEILIEESRKVQSDE</sequence>
<dbReference type="PANTHER" id="PTHR38041">
    <property type="entry name" value="CHORISMATE MUTASE"/>
    <property type="match status" value="1"/>
</dbReference>
<dbReference type="KEGG" id="nba:CUN60_07295"/>
<dbReference type="InterPro" id="IPR036263">
    <property type="entry name" value="Chorismate_II_sf"/>
</dbReference>
<protein>
    <recommendedName>
        <fullName evidence="1">chorismate mutase</fullName>
        <ecNumber evidence="1">5.4.99.5</ecNumber>
    </recommendedName>
</protein>
<dbReference type="GO" id="GO:0046417">
    <property type="term" value="P:chorismate metabolic process"/>
    <property type="evidence" value="ECO:0007669"/>
    <property type="project" value="InterPro"/>
</dbReference>
<gene>
    <name evidence="5" type="ORF">CUN60_07295</name>
</gene>
<evidence type="ECO:0000313" key="6">
    <source>
        <dbReference type="Proteomes" id="UP000236655"/>
    </source>
</evidence>
<dbReference type="EMBL" id="CP024847">
    <property type="protein sequence ID" value="AUR52114.1"/>
    <property type="molecule type" value="Genomic_DNA"/>
</dbReference>
<dbReference type="InterPro" id="IPR051331">
    <property type="entry name" value="Chorismate_mutase-related"/>
</dbReference>
<dbReference type="OrthoDB" id="9802281at2"/>
<keyword evidence="2" id="KW-0413">Isomerase</keyword>
<accession>A0A2I7N6N6</accession>
<dbReference type="SUPFAM" id="SSF48600">
    <property type="entry name" value="Chorismate mutase II"/>
    <property type="match status" value="1"/>
</dbReference>
<dbReference type="GO" id="GO:0004106">
    <property type="term" value="F:chorismate mutase activity"/>
    <property type="evidence" value="ECO:0007669"/>
    <property type="project" value="UniProtKB-EC"/>
</dbReference>
<proteinExistence type="predicted"/>
<dbReference type="RefSeq" id="WP_102951410.1">
    <property type="nucleotide sequence ID" value="NZ_CP024847.1"/>
</dbReference>
<dbReference type="PROSITE" id="PS51168">
    <property type="entry name" value="CHORISMATE_MUT_2"/>
    <property type="match status" value="1"/>
</dbReference>
<organism evidence="5 6">
    <name type="scientific">Aquella oligotrophica</name>
    <dbReference type="NCBI Taxonomy" id="2067065"/>
    <lineage>
        <taxon>Bacteria</taxon>
        <taxon>Pseudomonadati</taxon>
        <taxon>Pseudomonadota</taxon>
        <taxon>Betaproteobacteria</taxon>
        <taxon>Neisseriales</taxon>
        <taxon>Neisseriaceae</taxon>
        <taxon>Aquella</taxon>
    </lineage>
</organism>
<keyword evidence="3" id="KW-0175">Coiled coil</keyword>
<evidence type="ECO:0000256" key="3">
    <source>
        <dbReference type="SAM" id="Coils"/>
    </source>
</evidence>